<evidence type="ECO:0000313" key="4">
    <source>
        <dbReference type="Proteomes" id="UP000051494"/>
    </source>
</evidence>
<name>A0A0Q9YQW0_9GAMM</name>
<evidence type="ECO:0000256" key="1">
    <source>
        <dbReference type="SAM" id="Phobius"/>
    </source>
</evidence>
<comment type="caution">
    <text evidence="2">The sequence shown here is derived from an EMBL/GenBank/DDBJ whole genome shotgun (WGS) entry which is preliminary data.</text>
</comment>
<dbReference type="AlphaFoldDB" id="A0A0Q9YQW0"/>
<reference evidence="2" key="1">
    <citation type="submission" date="2015-09" db="EMBL/GenBank/DDBJ databases">
        <title>Draft Genome Sequences of Two Novel Amoeba-resistant Intranuclear Bacteria, Candidatus Berkiella cookevillensis and Candidatus Berkiella aquae.</title>
        <authorList>
            <person name="Mehari Y.T."/>
            <person name="Arivett B.A."/>
            <person name="Farone A.L."/>
            <person name="Gunderson J.H."/>
            <person name="Farone M.B."/>
        </authorList>
    </citation>
    <scope>NUCLEOTIDE SEQUENCE [LARGE SCALE GENOMIC DNA]</scope>
    <source>
        <strain evidence="2">CC99</strain>
    </source>
</reference>
<dbReference type="NCBIfam" id="TIGR02532">
    <property type="entry name" value="IV_pilin_GFxxxE"/>
    <property type="match status" value="1"/>
</dbReference>
<dbReference type="InterPro" id="IPR013362">
    <property type="entry name" value="Pilus_4_PilV"/>
</dbReference>
<feature type="transmembrane region" description="Helical" evidence="1">
    <location>
        <begin position="12"/>
        <end position="34"/>
    </location>
</feature>
<keyword evidence="1" id="KW-0472">Membrane</keyword>
<protein>
    <submittedName>
        <fullName evidence="3">Type IV pilus modification protein PilV</fullName>
    </submittedName>
</protein>
<accession>A0A0Q9YQW0</accession>
<dbReference type="EMBL" id="LKHV02000001">
    <property type="protein sequence ID" value="MCS5709483.1"/>
    <property type="molecule type" value="Genomic_DNA"/>
</dbReference>
<dbReference type="Pfam" id="PF07963">
    <property type="entry name" value="N_methyl"/>
    <property type="match status" value="1"/>
</dbReference>
<reference evidence="3" key="3">
    <citation type="submission" date="2021-06" db="EMBL/GenBank/DDBJ databases">
        <title>Genomic Description and Analysis of Intracellular Bacteria, Candidatus Berkiella cookevillensis and Candidatus Berkiella aquae.</title>
        <authorList>
            <person name="Kidane D.T."/>
            <person name="Mehari Y.T."/>
            <person name="Rice F.C."/>
            <person name="Arivett B.A."/>
            <person name="Farone A.L."/>
            <person name="Berk S.G."/>
            <person name="Farone M.B."/>
        </authorList>
    </citation>
    <scope>NUCLEOTIDE SEQUENCE</scope>
    <source>
        <strain evidence="3">CC99</strain>
    </source>
</reference>
<dbReference type="NCBIfam" id="TIGR02523">
    <property type="entry name" value="type_IV_pilV"/>
    <property type="match status" value="1"/>
</dbReference>
<gene>
    <name evidence="3" type="primary">pilV</name>
    <name evidence="3" type="ORF">CC99x_011310</name>
    <name evidence="2" type="ORF">CC99x_01133</name>
</gene>
<proteinExistence type="predicted"/>
<keyword evidence="1" id="KW-1133">Transmembrane helix</keyword>
<dbReference type="Proteomes" id="UP000051494">
    <property type="component" value="Unassembled WGS sequence"/>
</dbReference>
<dbReference type="OrthoDB" id="8547299at2"/>
<keyword evidence="4" id="KW-1185">Reference proteome</keyword>
<organism evidence="2">
    <name type="scientific">Candidatus Berkiella cookevillensis</name>
    <dbReference type="NCBI Taxonomy" id="437022"/>
    <lineage>
        <taxon>Bacteria</taxon>
        <taxon>Pseudomonadati</taxon>
        <taxon>Pseudomonadota</taxon>
        <taxon>Gammaproteobacteria</taxon>
        <taxon>Candidatus Berkiellales</taxon>
        <taxon>Candidatus Berkiellaceae</taxon>
        <taxon>Candidatus Berkiella</taxon>
    </lineage>
</organism>
<sequence length="199" mass="21146">MSDSIGCKISGFTLLEVLIAVLVFSIGLLGLASLQVTGLKLGHDSALRSVATIAASDIADRMRTNLPALARGTGSPYNNPAANMTGNPNCLGKNASGVAINTQCDSNAMALHDFYEWYASLRGQTATSWHPQIRQILPAGDGIVCIDSTPNDGVPSNPQCDGIVTTAGRPVFTIKIWWRERKDETSPGTLQRFVTSLSL</sequence>
<evidence type="ECO:0000313" key="2">
    <source>
        <dbReference type="EMBL" id="KRG19134.1"/>
    </source>
</evidence>
<dbReference type="EMBL" id="LKHV01000004">
    <property type="protein sequence ID" value="KRG19134.1"/>
    <property type="molecule type" value="Genomic_DNA"/>
</dbReference>
<dbReference type="InterPro" id="IPR012902">
    <property type="entry name" value="N_methyl_site"/>
</dbReference>
<evidence type="ECO:0000313" key="3">
    <source>
        <dbReference type="EMBL" id="MCS5709483.1"/>
    </source>
</evidence>
<dbReference type="RefSeq" id="WP_057624240.1">
    <property type="nucleotide sequence ID" value="NZ_LKHV02000001.1"/>
</dbReference>
<dbReference type="STRING" id="437022.CC99x_01133"/>
<reference evidence="3" key="2">
    <citation type="journal article" date="2016" name="Genome Announc.">
        <title>Draft Genome Sequences of Two Novel Amoeba-Resistant Intranuclear Bacteria, 'Candidatus Berkiella cookevillensis' and 'Candidatus Berkiella aquae'.</title>
        <authorList>
            <person name="Mehari Y.T."/>
            <person name="Arivett B.A."/>
            <person name="Farone A.L."/>
            <person name="Gunderson J.H."/>
            <person name="Farone M.B."/>
        </authorList>
    </citation>
    <scope>NUCLEOTIDE SEQUENCE</scope>
    <source>
        <strain evidence="3">CC99</strain>
    </source>
</reference>
<keyword evidence="1" id="KW-0812">Transmembrane</keyword>